<dbReference type="AlphaFoldDB" id="A0A6G0Y953"/>
<evidence type="ECO:0000259" key="5">
    <source>
        <dbReference type="Pfam" id="PF02252"/>
    </source>
</evidence>
<dbReference type="InterPro" id="IPR036997">
    <property type="entry name" value="PA28_C_sf"/>
</dbReference>
<dbReference type="InterPro" id="IPR003186">
    <property type="entry name" value="PA28_C"/>
</dbReference>
<dbReference type="FunFam" id="1.20.120.180:FF:000002">
    <property type="entry name" value="Proteasome activator complex subunit 1"/>
    <property type="match status" value="1"/>
</dbReference>
<dbReference type="InterPro" id="IPR009077">
    <property type="entry name" value="Proteasome_activ_PA28"/>
</dbReference>
<keyword evidence="7" id="KW-1185">Reference proteome</keyword>
<dbReference type="Gene3D" id="1.20.5.120">
    <property type="entry name" value="Proteasome activator pa28, N-terminal domain"/>
    <property type="match status" value="1"/>
</dbReference>
<evidence type="ECO:0000256" key="3">
    <source>
        <dbReference type="ARBA" id="ARBA00037467"/>
    </source>
</evidence>
<keyword evidence="2 6" id="KW-0647">Proteasome</keyword>
<dbReference type="OrthoDB" id="6591885at2759"/>
<evidence type="ECO:0000313" key="6">
    <source>
        <dbReference type="EMBL" id="KAF0751314.1"/>
    </source>
</evidence>
<evidence type="ECO:0000259" key="4">
    <source>
        <dbReference type="Pfam" id="PF02251"/>
    </source>
</evidence>
<dbReference type="PANTHER" id="PTHR10660:SF2">
    <property type="entry name" value="LD45860P"/>
    <property type="match status" value="1"/>
</dbReference>
<comment type="caution">
    <text evidence="6">The sequence shown here is derived from an EMBL/GenBank/DDBJ whole genome shotgun (WGS) entry which is preliminary data.</text>
</comment>
<dbReference type="GO" id="GO:0005737">
    <property type="term" value="C:cytoplasm"/>
    <property type="evidence" value="ECO:0007669"/>
    <property type="project" value="TreeGrafter"/>
</dbReference>
<dbReference type="GO" id="GO:2000045">
    <property type="term" value="P:regulation of G1/S transition of mitotic cell cycle"/>
    <property type="evidence" value="ECO:0007669"/>
    <property type="project" value="TreeGrafter"/>
</dbReference>
<dbReference type="Proteomes" id="UP000478052">
    <property type="component" value="Unassembled WGS sequence"/>
</dbReference>
<dbReference type="Gene3D" id="1.20.120.180">
    <property type="entry name" value="Proteasome activator pa28, C-terminal domain"/>
    <property type="match status" value="1"/>
</dbReference>
<dbReference type="Pfam" id="PF02251">
    <property type="entry name" value="PA28_N"/>
    <property type="match status" value="1"/>
</dbReference>
<dbReference type="Pfam" id="PF02252">
    <property type="entry name" value="PA28_C"/>
    <property type="match status" value="1"/>
</dbReference>
<gene>
    <name evidence="6" type="ORF">FWK35_00020832</name>
</gene>
<dbReference type="SUPFAM" id="SSF47216">
    <property type="entry name" value="Proteasome activator"/>
    <property type="match status" value="1"/>
</dbReference>
<organism evidence="6 7">
    <name type="scientific">Aphis craccivora</name>
    <name type="common">Cowpea aphid</name>
    <dbReference type="NCBI Taxonomy" id="307492"/>
    <lineage>
        <taxon>Eukaryota</taxon>
        <taxon>Metazoa</taxon>
        <taxon>Ecdysozoa</taxon>
        <taxon>Arthropoda</taxon>
        <taxon>Hexapoda</taxon>
        <taxon>Insecta</taxon>
        <taxon>Pterygota</taxon>
        <taxon>Neoptera</taxon>
        <taxon>Paraneoptera</taxon>
        <taxon>Hemiptera</taxon>
        <taxon>Sternorrhyncha</taxon>
        <taxon>Aphidomorpha</taxon>
        <taxon>Aphidoidea</taxon>
        <taxon>Aphididae</taxon>
        <taxon>Aphidini</taxon>
        <taxon>Aphis</taxon>
        <taxon>Aphis</taxon>
    </lineage>
</organism>
<dbReference type="InterPro" id="IPR036996">
    <property type="entry name" value="PA28_N_sf"/>
</dbReference>
<evidence type="ECO:0000256" key="2">
    <source>
        <dbReference type="ARBA" id="ARBA00022942"/>
    </source>
</evidence>
<dbReference type="EMBL" id="VUJU01005409">
    <property type="protein sequence ID" value="KAF0751314.1"/>
    <property type="molecule type" value="Genomic_DNA"/>
</dbReference>
<dbReference type="GO" id="GO:0005654">
    <property type="term" value="C:nucleoplasm"/>
    <property type="evidence" value="ECO:0007669"/>
    <property type="project" value="TreeGrafter"/>
</dbReference>
<feature type="non-terminal residue" evidence="6">
    <location>
        <position position="1"/>
    </location>
</feature>
<dbReference type="InterPro" id="IPR003185">
    <property type="entry name" value="Proteasome_activ_PA28_N"/>
</dbReference>
<proteinExistence type="inferred from homology"/>
<name>A0A6G0Y953_APHCR</name>
<dbReference type="InterPro" id="IPR036252">
    <property type="entry name" value="Proteasome_activ_sf"/>
</dbReference>
<accession>A0A6G0Y953</accession>
<dbReference type="GO" id="GO:0061133">
    <property type="term" value="F:endopeptidase activator activity"/>
    <property type="evidence" value="ECO:0007669"/>
    <property type="project" value="TreeGrafter"/>
</dbReference>
<sequence length="205" mass="23718">AKELHETLQADAENRLVQKFPERILHLNELLKMPEFKIASNDVKCEFNKNSDSISEKTFIPSHKKIIEVMKIVKPNVKQLAEDAKALVMWICLLVPKIEDGNNFGVSVQEETIGVISEIEAATGRILMKITHYYSARATLISKVCKYPFIKDYQYAVAELDEKQYFFMSLAMHEIRNSYSKMHELVIKNFEKIKKPRSSNNDSLY</sequence>
<reference evidence="6 7" key="1">
    <citation type="submission" date="2019-08" db="EMBL/GenBank/DDBJ databases">
        <title>Whole genome of Aphis craccivora.</title>
        <authorList>
            <person name="Voronova N.V."/>
            <person name="Shulinski R.S."/>
            <person name="Bandarenka Y.V."/>
            <person name="Zhorov D.G."/>
            <person name="Warner D."/>
        </authorList>
    </citation>
    <scope>NUCLEOTIDE SEQUENCE [LARGE SCALE GENOMIC DNA]</scope>
    <source>
        <strain evidence="6">180601</strain>
        <tissue evidence="6">Whole Body</tissue>
    </source>
</reference>
<evidence type="ECO:0000256" key="1">
    <source>
        <dbReference type="ARBA" id="ARBA00005883"/>
    </source>
</evidence>
<dbReference type="GO" id="GO:0008537">
    <property type="term" value="C:proteasome activator complex"/>
    <property type="evidence" value="ECO:0007669"/>
    <property type="project" value="InterPro"/>
</dbReference>
<protein>
    <submittedName>
        <fullName evidence="6">Proteasome activator complex subunit 3-like</fullName>
    </submittedName>
</protein>
<dbReference type="PANTHER" id="PTHR10660">
    <property type="entry name" value="PROTEASOME REGULATOR PA28"/>
    <property type="match status" value="1"/>
</dbReference>
<comment type="function">
    <text evidence="3">Implicated in immunoproteasome assembly and required for efficient antigen processing. The PA28 activator complex enhances the generation of class I binding peptides by altering the cleavage pattern of the proteasome.</text>
</comment>
<feature type="domain" description="Proteasome activator PA28 C-terminal" evidence="5">
    <location>
        <begin position="60"/>
        <end position="202"/>
    </location>
</feature>
<evidence type="ECO:0000313" key="7">
    <source>
        <dbReference type="Proteomes" id="UP000478052"/>
    </source>
</evidence>
<feature type="domain" description="Proteasome activator PA28 N-terminal" evidence="4">
    <location>
        <begin position="3"/>
        <end position="46"/>
    </location>
</feature>
<dbReference type="GO" id="GO:0061136">
    <property type="term" value="P:regulation of proteasomal protein catabolic process"/>
    <property type="evidence" value="ECO:0007669"/>
    <property type="project" value="TreeGrafter"/>
</dbReference>
<comment type="similarity">
    <text evidence="1">Belongs to the PA28 family.</text>
</comment>